<feature type="region of interest" description="Disordered" evidence="1">
    <location>
        <begin position="288"/>
        <end position="322"/>
    </location>
</feature>
<feature type="domain" description="FHA" evidence="2">
    <location>
        <begin position="49"/>
        <end position="101"/>
    </location>
</feature>
<name>A0ABU6JJ03_9BURK</name>
<proteinExistence type="predicted"/>
<dbReference type="SMART" id="SM00240">
    <property type="entry name" value="FHA"/>
    <property type="match status" value="2"/>
</dbReference>
<dbReference type="CDD" id="cd00060">
    <property type="entry name" value="FHA"/>
    <property type="match status" value="2"/>
</dbReference>
<reference evidence="3 4" key="1">
    <citation type="submission" date="2023-10" db="EMBL/GenBank/DDBJ databases">
        <title>Noviherbaspirillum sp. CPCC 100848 genome assembly.</title>
        <authorList>
            <person name="Li X.Y."/>
            <person name="Fang X.M."/>
        </authorList>
    </citation>
    <scope>NUCLEOTIDE SEQUENCE [LARGE SCALE GENOMIC DNA]</scope>
    <source>
        <strain evidence="3 4">CPCC 100848</strain>
    </source>
</reference>
<dbReference type="InterPro" id="IPR008984">
    <property type="entry name" value="SMAD_FHA_dom_sf"/>
</dbReference>
<comment type="caution">
    <text evidence="3">The sequence shown here is derived from an EMBL/GenBank/DDBJ whole genome shotgun (WGS) entry which is preliminary data.</text>
</comment>
<protein>
    <submittedName>
        <fullName evidence="3">FHA domain-containing protein</fullName>
    </submittedName>
</protein>
<dbReference type="InterPro" id="IPR050923">
    <property type="entry name" value="Cell_Proc_Reg/RNA_Proc"/>
</dbReference>
<evidence type="ECO:0000313" key="3">
    <source>
        <dbReference type="EMBL" id="MEC4723683.1"/>
    </source>
</evidence>
<accession>A0ABU6JJ03</accession>
<dbReference type="PANTHER" id="PTHR23308">
    <property type="entry name" value="NUCLEAR INHIBITOR OF PROTEIN PHOSPHATASE-1"/>
    <property type="match status" value="1"/>
</dbReference>
<evidence type="ECO:0000259" key="2">
    <source>
        <dbReference type="PROSITE" id="PS50006"/>
    </source>
</evidence>
<keyword evidence="4" id="KW-1185">Reference proteome</keyword>
<dbReference type="Proteomes" id="UP001352263">
    <property type="component" value="Unassembled WGS sequence"/>
</dbReference>
<organism evidence="3 4">
    <name type="scientific">Noviherbaspirillum album</name>
    <dbReference type="NCBI Taxonomy" id="3080276"/>
    <lineage>
        <taxon>Bacteria</taxon>
        <taxon>Pseudomonadati</taxon>
        <taxon>Pseudomonadota</taxon>
        <taxon>Betaproteobacteria</taxon>
        <taxon>Burkholderiales</taxon>
        <taxon>Oxalobacteraceae</taxon>
        <taxon>Noviherbaspirillum</taxon>
    </lineage>
</organism>
<dbReference type="Pfam" id="PF00498">
    <property type="entry name" value="FHA"/>
    <property type="match status" value="2"/>
</dbReference>
<dbReference type="PROSITE" id="PS50006">
    <property type="entry name" value="FHA_DOMAIN"/>
    <property type="match status" value="2"/>
</dbReference>
<evidence type="ECO:0000313" key="4">
    <source>
        <dbReference type="Proteomes" id="UP001352263"/>
    </source>
</evidence>
<dbReference type="RefSeq" id="WP_326510287.1">
    <property type="nucleotide sequence ID" value="NZ_JAWIIV010000068.1"/>
</dbReference>
<dbReference type="InterPro" id="IPR000253">
    <property type="entry name" value="FHA_dom"/>
</dbReference>
<feature type="domain" description="FHA" evidence="2">
    <location>
        <begin position="186"/>
        <end position="218"/>
    </location>
</feature>
<dbReference type="SUPFAM" id="SSF49879">
    <property type="entry name" value="SMAD/FHA domain"/>
    <property type="match status" value="2"/>
</dbReference>
<sequence length="842" mass="92553">MLSQKTLSAEAAVLADPATSTMLDAGIDIVLKPLSHAELADIRIRDNLFAVGRGEPPFVDYPAELVGDLSRRHARIFCEYGAAYIADLGSKNGTTVNGDDIRQKTRMLHDGDTVCFGRELSYRLQIGERMDAPRKTARLASLTLSPESGVPGLQPVVITQFPFLISKSDTVFSRYREQHPDQVNYLSRRHAHIFLKSGAPFIEDLGSTNGTFLNGKRLDERAMPLKNDDTLAFGGHHFVYRIGIEEAQLHADNTVTKFGKPMRPAENESQADKTTFVASADSFLNIFCVDPAPQPGEDDKQDPEQAASPERPAEGQRRPGKAGRLGTMLAEMRKALGDSPPQGAPRAGWSRSKVAAACAAALLAAGGTWLLMPGSEEQIRELMAEGNHAKAASVAAAALAGDAGNENLMALATEALMKTHVPAWLSALQSGQYDRADAVLARAESEAGPNEDARSLLRELRWVGRLERFVLGRGGLEAPIRLFADEEQIKTLLGQWDDDPGMHQRALARVASLVPEFKEPYALALSHLRKLQSDNAVYVAAIDRLKATIAEELRQDRPQALENVFNDYAEKYPRLIGVDALRQDLRRYVTMQGHARAQQLGPLVTLLAQGGFATPPFQAHAHALMNGGSLPPQALIAQYQKVMQAWKQGNARQAYVLLEQAPRGPWSDVAARQLAHKKNVAAQFSELQRARGGKDYEERLLGFYALLDSEEDTWYLRGIESDVKALTVRAGKRAEEMLTRAQALWRRYRDNGSIGGAQRLESGVSGQFRAQARLLTDANENAVKGTRLYKELKIEYPSQWDKLQADIAAEAELQRRSMMELQRVLDPGVVKAKLALLGGAER</sequence>
<dbReference type="Gene3D" id="2.60.200.20">
    <property type="match status" value="2"/>
</dbReference>
<dbReference type="EMBL" id="JAWIIV010000068">
    <property type="protein sequence ID" value="MEC4723683.1"/>
    <property type="molecule type" value="Genomic_DNA"/>
</dbReference>
<gene>
    <name evidence="3" type="ORF">RY831_31665</name>
</gene>
<evidence type="ECO:0000256" key="1">
    <source>
        <dbReference type="SAM" id="MobiDB-lite"/>
    </source>
</evidence>